<dbReference type="RefSeq" id="WP_192862198.1">
    <property type="nucleotide sequence ID" value="NZ_JADAQT010000066.1"/>
</dbReference>
<accession>A0ABR9MXX2</accession>
<gene>
    <name evidence="1" type="ORF">IHE71_07910</name>
</gene>
<dbReference type="SUPFAM" id="SSF55961">
    <property type="entry name" value="Bet v1-like"/>
    <property type="match status" value="1"/>
</dbReference>
<dbReference type="Pfam" id="PF10698">
    <property type="entry name" value="DUF2505"/>
    <property type="match status" value="1"/>
</dbReference>
<reference evidence="1 2" key="1">
    <citation type="submission" date="2020-10" db="EMBL/GenBank/DDBJ databases">
        <title>Myceligenerans pegani sp. nov., an endophytic actinomycete isolated from Peganum harmala L. in Xinjiang, China.</title>
        <authorList>
            <person name="Xin L."/>
        </authorList>
    </citation>
    <scope>NUCLEOTIDE SEQUENCE [LARGE SCALE GENOMIC DNA]</scope>
    <source>
        <strain evidence="1 2">TRM65318</strain>
    </source>
</reference>
<keyword evidence="2" id="KW-1185">Reference proteome</keyword>
<protein>
    <submittedName>
        <fullName evidence="1">DUF2505 domain-containing protein</fullName>
    </submittedName>
</protein>
<evidence type="ECO:0000313" key="2">
    <source>
        <dbReference type="Proteomes" id="UP000625527"/>
    </source>
</evidence>
<name>A0ABR9MXX2_9MICO</name>
<dbReference type="InterPro" id="IPR023393">
    <property type="entry name" value="START-like_dom_sf"/>
</dbReference>
<evidence type="ECO:0000313" key="1">
    <source>
        <dbReference type="EMBL" id="MBE1875632.1"/>
    </source>
</evidence>
<organism evidence="1 2">
    <name type="scientific">Myceligenerans pegani</name>
    <dbReference type="NCBI Taxonomy" id="2776917"/>
    <lineage>
        <taxon>Bacteria</taxon>
        <taxon>Bacillati</taxon>
        <taxon>Actinomycetota</taxon>
        <taxon>Actinomycetes</taxon>
        <taxon>Micrococcales</taxon>
        <taxon>Promicromonosporaceae</taxon>
        <taxon>Myceligenerans</taxon>
    </lineage>
</organism>
<comment type="caution">
    <text evidence="1">The sequence shown here is derived from an EMBL/GenBank/DDBJ whole genome shotgun (WGS) entry which is preliminary data.</text>
</comment>
<dbReference type="EMBL" id="JADAQT010000066">
    <property type="protein sequence ID" value="MBE1875632.1"/>
    <property type="molecule type" value="Genomic_DNA"/>
</dbReference>
<proteinExistence type="predicted"/>
<sequence>MHLTVDLTYPASLDDVSAMFADVQFVRWRSERTVRAGLPGGGTVEQADVTGSVDHGFTVVVRRTLATDQIPAQARSFVGGALEIRQAEAWEAAADGRRLGTLSVEILGAPVRITGTGRLQPLAGGSTRLTYEGDVRSTVPLFGAVVEEAAAKAVRTALEAEAEAGRAWLAGERPA</sequence>
<dbReference type="Proteomes" id="UP000625527">
    <property type="component" value="Unassembled WGS sequence"/>
</dbReference>
<dbReference type="Gene3D" id="3.30.530.20">
    <property type="match status" value="1"/>
</dbReference>
<dbReference type="InterPro" id="IPR019639">
    <property type="entry name" value="DUF2505"/>
</dbReference>